<protein>
    <submittedName>
        <fullName evidence="2">Putative phosphotransferase</fullName>
    </submittedName>
</protein>
<name>A0A1B1N9I1_9MICO</name>
<feature type="domain" description="Aminoglycoside phosphotransferase" evidence="1">
    <location>
        <begin position="48"/>
        <end position="271"/>
    </location>
</feature>
<dbReference type="PANTHER" id="PTHR47829">
    <property type="entry name" value="HYDROLASE, PUTATIVE (AFU_ORTHOLOGUE AFUA_1G12880)-RELATED"/>
    <property type="match status" value="1"/>
</dbReference>
<accession>A0A1B1N9I1</accession>
<dbReference type="SUPFAM" id="SSF56112">
    <property type="entry name" value="Protein kinase-like (PK-like)"/>
    <property type="match status" value="1"/>
</dbReference>
<dbReference type="GO" id="GO:0016740">
    <property type="term" value="F:transferase activity"/>
    <property type="evidence" value="ECO:0007669"/>
    <property type="project" value="UniProtKB-KW"/>
</dbReference>
<dbReference type="RefSeq" id="WP_066636388.1">
    <property type="nucleotide sequence ID" value="NZ_CP014989.1"/>
</dbReference>
<dbReference type="InterPro" id="IPR052898">
    <property type="entry name" value="ACAD10-like"/>
</dbReference>
<dbReference type="InterPro" id="IPR041726">
    <property type="entry name" value="ACAD10_11_N"/>
</dbReference>
<dbReference type="KEGG" id="serj:SGUI_0691"/>
<dbReference type="AlphaFoldDB" id="A0A1B1N9I1"/>
<proteinExistence type="predicted"/>
<dbReference type="Pfam" id="PF01636">
    <property type="entry name" value="APH"/>
    <property type="match status" value="1"/>
</dbReference>
<reference evidence="2 3" key="1">
    <citation type="submission" date="2016-03" db="EMBL/GenBank/DDBJ databases">
        <title>Shallow-sea hydrothermal system.</title>
        <authorList>
            <person name="Tang K."/>
        </authorList>
    </citation>
    <scope>NUCLEOTIDE SEQUENCE [LARGE SCALE GENOMIC DNA]</scope>
    <source>
        <strain evidence="2 3">JLT9</strain>
    </source>
</reference>
<dbReference type="Gene3D" id="3.90.1200.10">
    <property type="match status" value="1"/>
</dbReference>
<dbReference type="EMBL" id="CP014989">
    <property type="protein sequence ID" value="ANS78087.1"/>
    <property type="molecule type" value="Genomic_DNA"/>
</dbReference>
<dbReference type="CDD" id="cd05154">
    <property type="entry name" value="ACAD10_11_N-like"/>
    <property type="match status" value="1"/>
</dbReference>
<keyword evidence="3" id="KW-1185">Reference proteome</keyword>
<dbReference type="STRING" id="1758689.SGUI_0691"/>
<keyword evidence="2" id="KW-0808">Transferase</keyword>
<gene>
    <name evidence="2" type="ORF">SGUI_0691</name>
</gene>
<dbReference type="OrthoDB" id="3806873at2"/>
<sequence>MSTSTPDGSDVVVTPEEAQELEHPPLLVLDPVTAWLDVRGLGEGPLSWERIGDGQSNVTFLLRRGERRLVLRRGPRPPLPPSTHDMVREARIQQVLGAHDVRVPRILAVEEGTDVLGVPFYVMEHLDAEVVTDTQPGALADDPAARAAASAGVVDTLVSLHTVDVSAEDVAALGRPEGYLERQVRRFTDLWPQVSTRELPGFDPLATWLDEHRPTRSAHAVVHGDFRLGNLMLDPTHPGRVVAILDWEMATLGDPLADLGYLTATWSDRHGAWPATVMDHSPVTVQEGWWDRDELAQRYAAATGADISHLPWYRALALWKAAVFCEAIRTRWLRGERPGDQRFAPMLEEGVPELLRQAQEHSRQL</sequence>
<evidence type="ECO:0000259" key="1">
    <source>
        <dbReference type="Pfam" id="PF01636"/>
    </source>
</evidence>
<evidence type="ECO:0000313" key="2">
    <source>
        <dbReference type="EMBL" id="ANS78087.1"/>
    </source>
</evidence>
<dbReference type="InterPro" id="IPR011009">
    <property type="entry name" value="Kinase-like_dom_sf"/>
</dbReference>
<evidence type="ECO:0000313" key="3">
    <source>
        <dbReference type="Proteomes" id="UP000092482"/>
    </source>
</evidence>
<dbReference type="Gene3D" id="3.30.200.20">
    <property type="entry name" value="Phosphorylase Kinase, domain 1"/>
    <property type="match status" value="1"/>
</dbReference>
<dbReference type="PANTHER" id="PTHR47829:SF1">
    <property type="entry name" value="HAD FAMILY PHOSPHATASE"/>
    <property type="match status" value="1"/>
</dbReference>
<dbReference type="Proteomes" id="UP000092482">
    <property type="component" value="Chromosome"/>
</dbReference>
<organism evidence="2 3">
    <name type="scientific">Serinicoccus hydrothermalis</name>
    <dbReference type="NCBI Taxonomy" id="1758689"/>
    <lineage>
        <taxon>Bacteria</taxon>
        <taxon>Bacillati</taxon>
        <taxon>Actinomycetota</taxon>
        <taxon>Actinomycetes</taxon>
        <taxon>Micrococcales</taxon>
        <taxon>Ornithinimicrobiaceae</taxon>
        <taxon>Serinicoccus</taxon>
    </lineage>
</organism>
<dbReference type="InterPro" id="IPR002575">
    <property type="entry name" value="Aminoglycoside_PTrfase"/>
</dbReference>
<dbReference type="PATRIC" id="fig|1758689.4.peg.724"/>